<dbReference type="Pfam" id="PF04434">
    <property type="entry name" value="SWIM"/>
    <property type="match status" value="1"/>
</dbReference>
<keyword evidence="1" id="KW-0863">Zinc-finger</keyword>
<dbReference type="Proteomes" id="UP001203297">
    <property type="component" value="Unassembled WGS sequence"/>
</dbReference>
<dbReference type="GO" id="GO:0008270">
    <property type="term" value="F:zinc ion binding"/>
    <property type="evidence" value="ECO:0007669"/>
    <property type="project" value="UniProtKB-KW"/>
</dbReference>
<dbReference type="PANTHER" id="PTHR28498">
    <property type="entry name" value="ZINC FINGER SWIM DOMAIN-CONTAINING PROTEIN 7"/>
    <property type="match status" value="1"/>
</dbReference>
<accession>A0AAD4M0N6</accession>
<sequence>MSTINIYSVIRSILDSIEPGNFSDETIEKLGVLFSEQLLLAALDLIDRDCVIKYILPWGSSHFGVLGLTGPYSVFPNLHHSCPIPFFCTCPAFSYAVLISQSQLTCKHVLATLIAERLSKCVVRNTDSDEFISLVSQQNLQVNT</sequence>
<evidence type="ECO:0000313" key="3">
    <source>
        <dbReference type="EMBL" id="KAI0295841.1"/>
    </source>
</evidence>
<protein>
    <recommendedName>
        <fullName evidence="2">SWIM-type domain-containing protein</fullName>
    </recommendedName>
</protein>
<keyword evidence="1" id="KW-0862">Zinc</keyword>
<evidence type="ECO:0000313" key="4">
    <source>
        <dbReference type="Proteomes" id="UP001203297"/>
    </source>
</evidence>
<dbReference type="PROSITE" id="PS50966">
    <property type="entry name" value="ZF_SWIM"/>
    <property type="match status" value="1"/>
</dbReference>
<keyword evidence="1" id="KW-0479">Metal-binding</keyword>
<evidence type="ECO:0000259" key="2">
    <source>
        <dbReference type="PROSITE" id="PS50966"/>
    </source>
</evidence>
<dbReference type="GO" id="GO:0097196">
    <property type="term" value="C:Shu complex"/>
    <property type="evidence" value="ECO:0007669"/>
    <property type="project" value="TreeGrafter"/>
</dbReference>
<proteinExistence type="predicted"/>
<dbReference type="AlphaFoldDB" id="A0AAD4M0N6"/>
<organism evidence="3 4">
    <name type="scientific">Multifurca ochricompacta</name>
    <dbReference type="NCBI Taxonomy" id="376703"/>
    <lineage>
        <taxon>Eukaryota</taxon>
        <taxon>Fungi</taxon>
        <taxon>Dikarya</taxon>
        <taxon>Basidiomycota</taxon>
        <taxon>Agaricomycotina</taxon>
        <taxon>Agaricomycetes</taxon>
        <taxon>Russulales</taxon>
        <taxon>Russulaceae</taxon>
        <taxon>Multifurca</taxon>
    </lineage>
</organism>
<dbReference type="InterPro" id="IPR007527">
    <property type="entry name" value="Znf_SWIM"/>
</dbReference>
<feature type="domain" description="SWIM-type" evidence="2">
    <location>
        <begin position="72"/>
        <end position="117"/>
    </location>
</feature>
<keyword evidence="4" id="KW-1185">Reference proteome</keyword>
<dbReference type="GO" id="GO:0000724">
    <property type="term" value="P:double-strand break repair via homologous recombination"/>
    <property type="evidence" value="ECO:0007669"/>
    <property type="project" value="TreeGrafter"/>
</dbReference>
<dbReference type="PANTHER" id="PTHR28498:SF1">
    <property type="entry name" value="ZINC FINGER SWIM DOMAIN-CONTAINING PROTEIN 7"/>
    <property type="match status" value="1"/>
</dbReference>
<name>A0AAD4M0N6_9AGAM</name>
<reference evidence="3" key="1">
    <citation type="journal article" date="2022" name="New Phytol.">
        <title>Evolutionary transition to the ectomycorrhizal habit in the genomes of a hyperdiverse lineage of mushroom-forming fungi.</title>
        <authorList>
            <person name="Looney B."/>
            <person name="Miyauchi S."/>
            <person name="Morin E."/>
            <person name="Drula E."/>
            <person name="Courty P.E."/>
            <person name="Kohler A."/>
            <person name="Kuo A."/>
            <person name="LaButti K."/>
            <person name="Pangilinan J."/>
            <person name="Lipzen A."/>
            <person name="Riley R."/>
            <person name="Andreopoulos W."/>
            <person name="He G."/>
            <person name="Johnson J."/>
            <person name="Nolan M."/>
            <person name="Tritt A."/>
            <person name="Barry K.W."/>
            <person name="Grigoriev I.V."/>
            <person name="Nagy L.G."/>
            <person name="Hibbett D."/>
            <person name="Henrissat B."/>
            <person name="Matheny P.B."/>
            <person name="Labbe J."/>
            <person name="Martin F.M."/>
        </authorList>
    </citation>
    <scope>NUCLEOTIDE SEQUENCE</scope>
    <source>
        <strain evidence="3">BPL690</strain>
    </source>
</reference>
<dbReference type="EMBL" id="WTXG01000054">
    <property type="protein sequence ID" value="KAI0295841.1"/>
    <property type="molecule type" value="Genomic_DNA"/>
</dbReference>
<evidence type="ECO:0000256" key="1">
    <source>
        <dbReference type="PROSITE-ProRule" id="PRU00325"/>
    </source>
</evidence>
<gene>
    <name evidence="3" type="ORF">B0F90DRAFT_1132845</name>
</gene>
<comment type="caution">
    <text evidence="3">The sequence shown here is derived from an EMBL/GenBank/DDBJ whole genome shotgun (WGS) entry which is preliminary data.</text>
</comment>